<keyword evidence="2" id="KW-0812">Transmembrane</keyword>
<accession>A0AB34FXJ2</accession>
<dbReference type="EMBL" id="JAQHRD010000003">
    <property type="protein sequence ID" value="KAJ6443614.1"/>
    <property type="molecule type" value="Genomic_DNA"/>
</dbReference>
<feature type="transmembrane region" description="Helical" evidence="2">
    <location>
        <begin position="93"/>
        <end position="113"/>
    </location>
</feature>
<dbReference type="AlphaFoldDB" id="A0AB34FXJ2"/>
<evidence type="ECO:0000256" key="1">
    <source>
        <dbReference type="SAM" id="MobiDB-lite"/>
    </source>
</evidence>
<proteinExistence type="predicted"/>
<keyword evidence="4" id="KW-1185">Reference proteome</keyword>
<dbReference type="Pfam" id="PF12505">
    <property type="entry name" value="DUF3712"/>
    <property type="match status" value="1"/>
</dbReference>
<keyword evidence="2" id="KW-1133">Transmembrane helix</keyword>
<gene>
    <name evidence="3" type="ORF">O9K51_04793</name>
</gene>
<reference evidence="3" key="1">
    <citation type="submission" date="2023-01" db="EMBL/GenBank/DDBJ databases">
        <title>The growth and conidiation of Purpureocillium lavendulum are regulated by nitrogen source and histone H3K14 acetylation.</title>
        <authorList>
            <person name="Tang P."/>
            <person name="Han J."/>
            <person name="Zhang C."/>
            <person name="Tang P."/>
            <person name="Qi F."/>
            <person name="Zhang K."/>
            <person name="Liang L."/>
        </authorList>
    </citation>
    <scope>NUCLEOTIDE SEQUENCE</scope>
    <source>
        <strain evidence="3">YMF1.00683</strain>
    </source>
</reference>
<dbReference type="InterPro" id="IPR022185">
    <property type="entry name" value="DUF3712"/>
</dbReference>
<keyword evidence="2" id="KW-0472">Membrane</keyword>
<comment type="caution">
    <text evidence="3">The sequence shown here is derived from an EMBL/GenBank/DDBJ whole genome shotgun (WGS) entry which is preliminary data.</text>
</comment>
<dbReference type="InterPro" id="IPR046368">
    <property type="entry name" value="Tag1"/>
</dbReference>
<feature type="compositionally biased region" description="Basic and acidic residues" evidence="1">
    <location>
        <begin position="1"/>
        <end position="22"/>
    </location>
</feature>
<dbReference type="Proteomes" id="UP001163105">
    <property type="component" value="Unassembled WGS sequence"/>
</dbReference>
<dbReference type="PANTHER" id="PTHR35895">
    <property type="entry name" value="CHROMOSOME 16, WHOLE GENOME SHOTGUN SEQUENCE"/>
    <property type="match status" value="1"/>
</dbReference>
<feature type="compositionally biased region" description="Basic and acidic residues" evidence="1">
    <location>
        <begin position="63"/>
        <end position="74"/>
    </location>
</feature>
<sequence>MGWFKEKRASKDKEPSPPRYEESDPPPLPASVAGGLGGGEASRSRGEASNAGNVADDASSVDHVGDKKPTEKLTRRQKLRAKQQWAKAHCRRFWLWYLIGTIIFLAILLPIVFKVIVPAIVQAILNKQDLPVHSGALKPINPQRVMLSLNTSLDTPLPVDIDALPLYLYNKDTEPYAPFVTLTLPDQHVNGDTYAVVTNQTVTVTNETELVRWFDRVFLQDEVELSVRADPVIHLGELKSNPHLDKTIKLPGLKNLNGFSITDLTVMLPPQDGRNIKGSLNLPNAGVLTLEIGNLTLDLFSGKVRLGQITINDLALPPGNNSCEFEGNLYLDTLGPNLAPILAAQAGPLGRGVIELNVTGNSTIVNGVHIPYLEKVLNTKTLTTSISVVTLLSDVLSGVVAGAGNGTSSGNNLIDILGDVLGNSTFLHGVVDHWNTTSGGGGSNNAVHAKRAAQRSSMVWSMLKLGMKMKRAKGL</sequence>
<organism evidence="3 4">
    <name type="scientific">Purpureocillium lavendulum</name>
    <dbReference type="NCBI Taxonomy" id="1247861"/>
    <lineage>
        <taxon>Eukaryota</taxon>
        <taxon>Fungi</taxon>
        <taxon>Dikarya</taxon>
        <taxon>Ascomycota</taxon>
        <taxon>Pezizomycotina</taxon>
        <taxon>Sordariomycetes</taxon>
        <taxon>Hypocreomycetidae</taxon>
        <taxon>Hypocreales</taxon>
        <taxon>Ophiocordycipitaceae</taxon>
        <taxon>Purpureocillium</taxon>
    </lineage>
</organism>
<protein>
    <submittedName>
        <fullName evidence="3">Uncharacterized protein</fullName>
    </submittedName>
</protein>
<dbReference type="GO" id="GO:0000329">
    <property type="term" value="C:fungal-type vacuole membrane"/>
    <property type="evidence" value="ECO:0007669"/>
    <property type="project" value="InterPro"/>
</dbReference>
<evidence type="ECO:0000313" key="4">
    <source>
        <dbReference type="Proteomes" id="UP001163105"/>
    </source>
</evidence>
<evidence type="ECO:0000256" key="2">
    <source>
        <dbReference type="SAM" id="Phobius"/>
    </source>
</evidence>
<evidence type="ECO:0000313" key="3">
    <source>
        <dbReference type="EMBL" id="KAJ6443614.1"/>
    </source>
</evidence>
<feature type="region of interest" description="Disordered" evidence="1">
    <location>
        <begin position="1"/>
        <end position="78"/>
    </location>
</feature>
<dbReference type="PANTHER" id="PTHR35895:SF2">
    <property type="match status" value="1"/>
</dbReference>
<name>A0AB34FXJ2_9HYPO</name>